<dbReference type="GO" id="GO:0008270">
    <property type="term" value="F:zinc ion binding"/>
    <property type="evidence" value="ECO:0007669"/>
    <property type="project" value="UniProtKB-KW"/>
</dbReference>
<sequence length="582" mass="66025">MASHNWIELRFDRRREFSPVIVEHRRAYQLFDRQAFQPRMVLSIGGAEKRHFYQNLELDDRFHQSAGVSFRPVQLATLIMDCELHNPPQLDGLQGQHVGGLAVTHRLQCGLTPRSPPHKVMEFAFDLYWQILFPFASTVLLFLDDLGGVGPVIELLASWARRARFRAVSAPPKILVLFHWRDRTAVESFESRLRARLMCSIPGGKGSEENKIDSPIYLQGERAFESVQLVPTWKAAAEFWPQTEASFAAREKAGYGFSSDHLKHLLQTAVIQFAQSTGHHINFQHAVRLRNPPSPRLAEGLIHFISSTKDTNIDHVSVVASALDLDAHPPGMHFFPPHLTFDNDYKAALAWAEQSLREIELTQRVRKRFIRYSLERHHGSSARAHLRLLHNFQPAWRHCIENEFCFVCLVQLASATLDCKHQLCDSCVIICGTCEERGLTEAAMKCPLCGHLGKPILVQPPTSGNRVLELGGTSQSKWQMLNFLKDLQSSIGIRIPLYEHFDLVIGSGIGLFFVQTIFLEGWTLPDCQYHLKNLGDPKVDKQQSLVSFGKGLTWRMARTASFNGTNAVLVFESHRMMGRRAE</sequence>
<reference evidence="6 7" key="1">
    <citation type="submission" date="2017-06" db="EMBL/GenBank/DDBJ databases">
        <title>Comparative genomic analysis of Ambrosia Fusariam Clade fungi.</title>
        <authorList>
            <person name="Stajich J.E."/>
            <person name="Carrillo J."/>
            <person name="Kijimoto T."/>
            <person name="Eskalen A."/>
            <person name="O'Donnell K."/>
            <person name="Kasson M."/>
        </authorList>
    </citation>
    <scope>NUCLEOTIDE SEQUENCE [LARGE SCALE GENOMIC DNA]</scope>
    <source>
        <strain evidence="6 7">NRRL62584</strain>
    </source>
</reference>
<dbReference type="InterPro" id="IPR017907">
    <property type="entry name" value="Znf_RING_CS"/>
</dbReference>
<dbReference type="Proteomes" id="UP000288168">
    <property type="component" value="Unassembled WGS sequence"/>
</dbReference>
<dbReference type="PROSITE" id="PS50089">
    <property type="entry name" value="ZF_RING_2"/>
    <property type="match status" value="1"/>
</dbReference>
<keyword evidence="2 4" id="KW-0863">Zinc-finger</keyword>
<dbReference type="STRING" id="1325734.A0A428NTC3"/>
<keyword evidence="7" id="KW-1185">Reference proteome</keyword>
<evidence type="ECO:0000259" key="5">
    <source>
        <dbReference type="PROSITE" id="PS50089"/>
    </source>
</evidence>
<comment type="caution">
    <text evidence="6">The sequence shown here is derived from an EMBL/GenBank/DDBJ whole genome shotgun (WGS) entry which is preliminary data.</text>
</comment>
<evidence type="ECO:0000256" key="2">
    <source>
        <dbReference type="ARBA" id="ARBA00022771"/>
    </source>
</evidence>
<feature type="domain" description="RING-type" evidence="5">
    <location>
        <begin position="405"/>
        <end position="449"/>
    </location>
</feature>
<evidence type="ECO:0000256" key="3">
    <source>
        <dbReference type="ARBA" id="ARBA00022833"/>
    </source>
</evidence>
<dbReference type="EMBL" id="NKCI01000305">
    <property type="protein sequence ID" value="RSL43992.1"/>
    <property type="molecule type" value="Genomic_DNA"/>
</dbReference>
<accession>A0A428NTC3</accession>
<evidence type="ECO:0000256" key="1">
    <source>
        <dbReference type="ARBA" id="ARBA00022723"/>
    </source>
</evidence>
<dbReference type="OrthoDB" id="4766886at2759"/>
<evidence type="ECO:0000256" key="4">
    <source>
        <dbReference type="PROSITE-ProRule" id="PRU00175"/>
    </source>
</evidence>
<keyword evidence="3" id="KW-0862">Zinc</keyword>
<keyword evidence="1" id="KW-0479">Metal-binding</keyword>
<evidence type="ECO:0000313" key="7">
    <source>
        <dbReference type="Proteomes" id="UP000288168"/>
    </source>
</evidence>
<dbReference type="PROSITE" id="PS00518">
    <property type="entry name" value="ZF_RING_1"/>
    <property type="match status" value="1"/>
</dbReference>
<gene>
    <name evidence="6" type="ORF">CEP54_014868</name>
</gene>
<name>A0A428NTC3_9HYPO</name>
<proteinExistence type="predicted"/>
<evidence type="ECO:0000313" key="6">
    <source>
        <dbReference type="EMBL" id="RSL43992.1"/>
    </source>
</evidence>
<protein>
    <recommendedName>
        <fullName evidence="5">RING-type domain-containing protein</fullName>
    </recommendedName>
</protein>
<organism evidence="6 7">
    <name type="scientific">Fusarium duplospermum</name>
    <dbReference type="NCBI Taxonomy" id="1325734"/>
    <lineage>
        <taxon>Eukaryota</taxon>
        <taxon>Fungi</taxon>
        <taxon>Dikarya</taxon>
        <taxon>Ascomycota</taxon>
        <taxon>Pezizomycotina</taxon>
        <taxon>Sordariomycetes</taxon>
        <taxon>Hypocreomycetidae</taxon>
        <taxon>Hypocreales</taxon>
        <taxon>Nectriaceae</taxon>
        <taxon>Fusarium</taxon>
        <taxon>Fusarium solani species complex</taxon>
    </lineage>
</organism>
<dbReference type="InterPro" id="IPR001841">
    <property type="entry name" value="Znf_RING"/>
</dbReference>
<dbReference type="AlphaFoldDB" id="A0A428NTC3"/>